<evidence type="ECO:0000313" key="2">
    <source>
        <dbReference type="EMBL" id="QLI64539.1"/>
    </source>
</evidence>
<proteinExistence type="predicted"/>
<keyword evidence="3" id="KW-1185">Reference proteome</keyword>
<protein>
    <submittedName>
        <fullName evidence="2">Uncharacterized protein</fullName>
    </submittedName>
</protein>
<dbReference type="OrthoDB" id="4866486at2759"/>
<reference evidence="2 3" key="1">
    <citation type="submission" date="2020-07" db="EMBL/GenBank/DDBJ databases">
        <title>Telomere length de novo assembly of all 7 chromosomes of the fungus, Metarhizium brunneum, using a novel assembly pipeline.</title>
        <authorList>
            <person name="Saud z."/>
            <person name="Kortsinoglou A."/>
            <person name="Kouvelis V.N."/>
            <person name="Butt T.M."/>
        </authorList>
    </citation>
    <scope>NUCLEOTIDE SEQUENCE [LARGE SCALE GENOMIC DNA]</scope>
    <source>
        <strain evidence="2 3">4556</strain>
    </source>
</reference>
<sequence>MSHLPSHTSSASARVPSIIRRKPIPTESETASNTSTRDNRGQYAAVSAEDGDDCTGSAKKVGSSQPRADNQFALWNGSHLASFGALLALTTLAVDPFPQASVSMKHCEHVTGHVASIPRTNSYTRNIALTGTHANAPDAGMQLAIYWGVLEPPDNSSVSIPSTLDCLTDNCTFPAEQGASFTSLAMCAYAWDVSDYIDGEMVDERRDFSLGPGLFLWGHLNTTYVTRAQTEGLEQ</sequence>
<gene>
    <name evidence="2" type="ORF">G6M90_00g026750</name>
</gene>
<dbReference type="PANTHER" id="PTHR35394">
    <property type="entry name" value="DUF3176 DOMAIN-CONTAINING PROTEIN"/>
    <property type="match status" value="1"/>
</dbReference>
<dbReference type="KEGG" id="mbrn:26237355"/>
<dbReference type="Proteomes" id="UP000510686">
    <property type="component" value="Chromosome 1"/>
</dbReference>
<feature type="region of interest" description="Disordered" evidence="1">
    <location>
        <begin position="1"/>
        <end position="66"/>
    </location>
</feature>
<dbReference type="PANTHER" id="PTHR35394:SF5">
    <property type="entry name" value="DUF3176 DOMAIN-CONTAINING PROTEIN"/>
    <property type="match status" value="1"/>
</dbReference>
<dbReference type="AlphaFoldDB" id="A0A7D5UR16"/>
<accession>A0A7D5UR16</accession>
<name>A0A7D5UR16_9HYPO</name>
<dbReference type="RefSeq" id="XP_014547911.2">
    <property type="nucleotide sequence ID" value="XM_014692425.2"/>
</dbReference>
<organism evidence="2 3">
    <name type="scientific">Metarhizium brunneum</name>
    <dbReference type="NCBI Taxonomy" id="500148"/>
    <lineage>
        <taxon>Eukaryota</taxon>
        <taxon>Fungi</taxon>
        <taxon>Dikarya</taxon>
        <taxon>Ascomycota</taxon>
        <taxon>Pezizomycotina</taxon>
        <taxon>Sordariomycetes</taxon>
        <taxon>Hypocreomycetidae</taxon>
        <taxon>Hypocreales</taxon>
        <taxon>Clavicipitaceae</taxon>
        <taxon>Metarhizium</taxon>
    </lineage>
</organism>
<dbReference type="GeneID" id="26237355"/>
<evidence type="ECO:0000256" key="1">
    <source>
        <dbReference type="SAM" id="MobiDB-lite"/>
    </source>
</evidence>
<dbReference type="EMBL" id="CP058932">
    <property type="protein sequence ID" value="QLI64539.1"/>
    <property type="molecule type" value="Genomic_DNA"/>
</dbReference>
<feature type="compositionally biased region" description="Polar residues" evidence="1">
    <location>
        <begin position="1"/>
        <end position="12"/>
    </location>
</feature>
<evidence type="ECO:0000313" key="3">
    <source>
        <dbReference type="Proteomes" id="UP000510686"/>
    </source>
</evidence>
<feature type="compositionally biased region" description="Polar residues" evidence="1">
    <location>
        <begin position="27"/>
        <end position="36"/>
    </location>
</feature>